<organism evidence="1 2">
    <name type="scientific">Pleurodeles waltl</name>
    <name type="common">Iberian ribbed newt</name>
    <dbReference type="NCBI Taxonomy" id="8319"/>
    <lineage>
        <taxon>Eukaryota</taxon>
        <taxon>Metazoa</taxon>
        <taxon>Chordata</taxon>
        <taxon>Craniata</taxon>
        <taxon>Vertebrata</taxon>
        <taxon>Euteleostomi</taxon>
        <taxon>Amphibia</taxon>
        <taxon>Batrachia</taxon>
        <taxon>Caudata</taxon>
        <taxon>Salamandroidea</taxon>
        <taxon>Salamandridae</taxon>
        <taxon>Pleurodelinae</taxon>
        <taxon>Pleurodeles</taxon>
    </lineage>
</organism>
<keyword evidence="2" id="KW-1185">Reference proteome</keyword>
<evidence type="ECO:0000313" key="1">
    <source>
        <dbReference type="EMBL" id="KAJ1130740.1"/>
    </source>
</evidence>
<reference evidence="1" key="1">
    <citation type="journal article" date="2022" name="bioRxiv">
        <title>Sequencing and chromosome-scale assembly of the giantPleurodeles waltlgenome.</title>
        <authorList>
            <person name="Brown T."/>
            <person name="Elewa A."/>
            <person name="Iarovenko S."/>
            <person name="Subramanian E."/>
            <person name="Araus A.J."/>
            <person name="Petzold A."/>
            <person name="Susuki M."/>
            <person name="Suzuki K.-i.T."/>
            <person name="Hayashi T."/>
            <person name="Toyoda A."/>
            <person name="Oliveira C."/>
            <person name="Osipova E."/>
            <person name="Leigh N.D."/>
            <person name="Simon A."/>
            <person name="Yun M.H."/>
        </authorList>
    </citation>
    <scope>NUCLEOTIDE SEQUENCE</scope>
    <source>
        <strain evidence="1">20211129_DDA</strain>
        <tissue evidence="1">Liver</tissue>
    </source>
</reference>
<protein>
    <submittedName>
        <fullName evidence="1">Uncharacterized protein</fullName>
    </submittedName>
</protein>
<name>A0AAV7PRS3_PLEWA</name>
<sequence length="91" mass="10457">MDLPSEQRPVSEFCGRCQSLLKRHCGRRGEIPPSGLRASEKVEITDGLVSKEKIKIEEGLKNPEYTGCRSEIFLMSDHDPHVLNNEEREYR</sequence>
<evidence type="ECO:0000313" key="2">
    <source>
        <dbReference type="Proteomes" id="UP001066276"/>
    </source>
</evidence>
<dbReference type="EMBL" id="JANPWB010000011">
    <property type="protein sequence ID" value="KAJ1130740.1"/>
    <property type="molecule type" value="Genomic_DNA"/>
</dbReference>
<gene>
    <name evidence="1" type="ORF">NDU88_009088</name>
</gene>
<accession>A0AAV7PRS3</accession>
<proteinExistence type="predicted"/>
<comment type="caution">
    <text evidence="1">The sequence shown here is derived from an EMBL/GenBank/DDBJ whole genome shotgun (WGS) entry which is preliminary data.</text>
</comment>
<dbReference type="Proteomes" id="UP001066276">
    <property type="component" value="Chromosome 7"/>
</dbReference>
<dbReference type="AlphaFoldDB" id="A0AAV7PRS3"/>